<evidence type="ECO:0000313" key="6">
    <source>
        <dbReference type="Proteomes" id="UP001139700"/>
    </source>
</evidence>
<accession>A0A9X1PAY7</accession>
<keyword evidence="3" id="KW-0804">Transcription</keyword>
<gene>
    <name evidence="5" type="ORF">LXM24_10790</name>
</gene>
<dbReference type="GO" id="GO:0003700">
    <property type="term" value="F:DNA-binding transcription factor activity"/>
    <property type="evidence" value="ECO:0007669"/>
    <property type="project" value="InterPro"/>
</dbReference>
<dbReference type="Gene3D" id="1.10.10.60">
    <property type="entry name" value="Homeodomain-like"/>
    <property type="match status" value="2"/>
</dbReference>
<evidence type="ECO:0000313" key="5">
    <source>
        <dbReference type="EMBL" id="MCF0040573.1"/>
    </source>
</evidence>
<dbReference type="SUPFAM" id="SSF46689">
    <property type="entry name" value="Homeodomain-like"/>
    <property type="match status" value="2"/>
</dbReference>
<dbReference type="AlphaFoldDB" id="A0A9X1PAY7"/>
<dbReference type="InterPro" id="IPR014710">
    <property type="entry name" value="RmlC-like_jellyroll"/>
</dbReference>
<dbReference type="PROSITE" id="PS01124">
    <property type="entry name" value="HTH_ARAC_FAMILY_2"/>
    <property type="match status" value="1"/>
</dbReference>
<keyword evidence="2" id="KW-0238">DNA-binding</keyword>
<dbReference type="PROSITE" id="PS00041">
    <property type="entry name" value="HTH_ARAC_FAMILY_1"/>
    <property type="match status" value="1"/>
</dbReference>
<evidence type="ECO:0000256" key="2">
    <source>
        <dbReference type="ARBA" id="ARBA00023125"/>
    </source>
</evidence>
<dbReference type="RefSeq" id="WP_234613060.1">
    <property type="nucleotide sequence ID" value="NZ_CP098806.1"/>
</dbReference>
<keyword evidence="1" id="KW-0805">Transcription regulation</keyword>
<dbReference type="EMBL" id="JAJTTA010000002">
    <property type="protein sequence ID" value="MCF0040573.1"/>
    <property type="molecule type" value="Genomic_DNA"/>
</dbReference>
<proteinExistence type="predicted"/>
<dbReference type="GO" id="GO:0043565">
    <property type="term" value="F:sequence-specific DNA binding"/>
    <property type="evidence" value="ECO:0007669"/>
    <property type="project" value="InterPro"/>
</dbReference>
<dbReference type="InterPro" id="IPR018062">
    <property type="entry name" value="HTH_AraC-typ_CS"/>
</dbReference>
<comment type="caution">
    <text evidence="5">The sequence shown here is derived from an EMBL/GenBank/DDBJ whole genome shotgun (WGS) entry which is preliminary data.</text>
</comment>
<name>A0A9X1PAY7_9BACT</name>
<dbReference type="InterPro" id="IPR018060">
    <property type="entry name" value="HTH_AraC"/>
</dbReference>
<evidence type="ECO:0000256" key="1">
    <source>
        <dbReference type="ARBA" id="ARBA00023015"/>
    </source>
</evidence>
<feature type="domain" description="HTH araC/xylS-type" evidence="4">
    <location>
        <begin position="189"/>
        <end position="287"/>
    </location>
</feature>
<dbReference type="SUPFAM" id="SSF51182">
    <property type="entry name" value="RmlC-like cupins"/>
    <property type="match status" value="1"/>
</dbReference>
<evidence type="ECO:0000256" key="3">
    <source>
        <dbReference type="ARBA" id="ARBA00023163"/>
    </source>
</evidence>
<reference evidence="5" key="1">
    <citation type="submission" date="2021-12" db="EMBL/GenBank/DDBJ databases">
        <title>Novel species in genus Dyadobacter.</title>
        <authorList>
            <person name="Ma C."/>
        </authorList>
    </citation>
    <scope>NUCLEOTIDE SEQUENCE</scope>
    <source>
        <strain evidence="5">CY399</strain>
    </source>
</reference>
<dbReference type="SMART" id="SM00342">
    <property type="entry name" value="HTH_ARAC"/>
    <property type="match status" value="1"/>
</dbReference>
<dbReference type="InterPro" id="IPR011051">
    <property type="entry name" value="RmlC_Cupin_sf"/>
</dbReference>
<dbReference type="Pfam" id="PF12833">
    <property type="entry name" value="HTH_18"/>
    <property type="match status" value="1"/>
</dbReference>
<sequence length="292" mass="33841">MNPKKPHLLKVITPVDSSFILKGDPIPWDNPWHYHPELELILCIKGKGTNFVGNDIRSMEEGEILLLGTNLPHTRQRDRIFYKSHPEETPESIVVQFDEDFLGKGFFETPEFLHVKELKDRAARGIKFTGKTTAKMHEKLAEMIRSDKTQRLIGLLGILDLLARSEECEYLNGTGYVSDAHLKNSQKINRVYEYTITNFRKPVELVEIASLTNLSVSAFCRYFKTRTRKTYVQYLTEVRIGYACRLLGEGQFDIGQVAYESGFNNLSNFNKQFKKLMQTTPREYGNRMREFE</sequence>
<evidence type="ECO:0000259" key="4">
    <source>
        <dbReference type="PROSITE" id="PS01124"/>
    </source>
</evidence>
<dbReference type="Proteomes" id="UP001139700">
    <property type="component" value="Unassembled WGS sequence"/>
</dbReference>
<protein>
    <submittedName>
        <fullName evidence="5">AraC family transcriptional regulator</fullName>
    </submittedName>
</protein>
<dbReference type="InterPro" id="IPR009057">
    <property type="entry name" value="Homeodomain-like_sf"/>
</dbReference>
<dbReference type="PANTHER" id="PTHR43280">
    <property type="entry name" value="ARAC-FAMILY TRANSCRIPTIONAL REGULATOR"/>
    <property type="match status" value="1"/>
</dbReference>
<dbReference type="Gene3D" id="2.60.120.10">
    <property type="entry name" value="Jelly Rolls"/>
    <property type="match status" value="1"/>
</dbReference>
<organism evidence="5 6">
    <name type="scientific">Dyadobacter fanqingshengii</name>
    <dbReference type="NCBI Taxonomy" id="2906443"/>
    <lineage>
        <taxon>Bacteria</taxon>
        <taxon>Pseudomonadati</taxon>
        <taxon>Bacteroidota</taxon>
        <taxon>Cytophagia</taxon>
        <taxon>Cytophagales</taxon>
        <taxon>Spirosomataceae</taxon>
        <taxon>Dyadobacter</taxon>
    </lineage>
</organism>
<dbReference type="PANTHER" id="PTHR43280:SF34">
    <property type="entry name" value="ARAC-FAMILY TRANSCRIPTIONAL REGULATOR"/>
    <property type="match status" value="1"/>
</dbReference>
<keyword evidence="6" id="KW-1185">Reference proteome</keyword>